<keyword evidence="1" id="KW-0812">Transmembrane</keyword>
<protein>
    <submittedName>
        <fullName evidence="3">VanZ family protein</fullName>
    </submittedName>
</protein>
<keyword evidence="1" id="KW-0472">Membrane</keyword>
<sequence>MFDRKLSRFFFVLMSSKWRRIPFALCVLALAYGVFRAQPPPDLFLQSDKVLHVVAFFGLALCTRLAFCNARWLGVLAGLLLAAAGTEYLQQWVQPLRMFSVYDAAANGVGVMLGVVAWVALLRVCRARA</sequence>
<dbReference type="Proteomes" id="UP000545386">
    <property type="component" value="Unassembled WGS sequence"/>
</dbReference>
<keyword evidence="1" id="KW-1133">Transmembrane helix</keyword>
<dbReference type="PANTHER" id="PTHR28008:SF1">
    <property type="entry name" value="DOMAIN PROTEIN, PUTATIVE (AFU_ORTHOLOGUE AFUA_3G10980)-RELATED"/>
    <property type="match status" value="1"/>
</dbReference>
<organism evidence="3 4">
    <name type="scientific">Pusillimonas minor</name>
    <dbReference type="NCBI Taxonomy" id="2697024"/>
    <lineage>
        <taxon>Bacteria</taxon>
        <taxon>Pseudomonadati</taxon>
        <taxon>Pseudomonadota</taxon>
        <taxon>Betaproteobacteria</taxon>
        <taxon>Burkholderiales</taxon>
        <taxon>Alcaligenaceae</taxon>
        <taxon>Pusillimonas</taxon>
    </lineage>
</organism>
<dbReference type="PANTHER" id="PTHR28008">
    <property type="entry name" value="DOMAIN PROTEIN, PUTATIVE (AFU_ORTHOLOGUE AFUA_3G10980)-RELATED"/>
    <property type="match status" value="1"/>
</dbReference>
<keyword evidence="4" id="KW-1185">Reference proteome</keyword>
<feature type="transmembrane region" description="Helical" evidence="1">
    <location>
        <begin position="21"/>
        <end position="38"/>
    </location>
</feature>
<dbReference type="InterPro" id="IPR006976">
    <property type="entry name" value="VanZ-like"/>
</dbReference>
<feature type="domain" description="VanZ-like" evidence="2">
    <location>
        <begin position="47"/>
        <end position="120"/>
    </location>
</feature>
<gene>
    <name evidence="3" type="ORF">GTU67_08000</name>
</gene>
<dbReference type="RefSeq" id="WP_185779561.1">
    <property type="nucleotide sequence ID" value="NZ_JACJUU010000004.1"/>
</dbReference>
<accession>A0A842HPS1</accession>
<evidence type="ECO:0000259" key="2">
    <source>
        <dbReference type="Pfam" id="PF04892"/>
    </source>
</evidence>
<reference evidence="3 4" key="1">
    <citation type="submission" date="2020-08" db="EMBL/GenBank/DDBJ databases">
        <title>Paraeoetvoesia sp. YC-7-48 draft genome sequence.</title>
        <authorList>
            <person name="Yao L."/>
        </authorList>
    </citation>
    <scope>NUCLEOTIDE SEQUENCE [LARGE SCALE GENOMIC DNA]</scope>
    <source>
        <strain evidence="4">YC-7-48</strain>
    </source>
</reference>
<dbReference type="AlphaFoldDB" id="A0A842HPS1"/>
<evidence type="ECO:0000313" key="3">
    <source>
        <dbReference type="EMBL" id="MBC2769854.1"/>
    </source>
</evidence>
<feature type="transmembrane region" description="Helical" evidence="1">
    <location>
        <begin position="50"/>
        <end position="67"/>
    </location>
</feature>
<name>A0A842HPS1_9BURK</name>
<feature type="transmembrane region" description="Helical" evidence="1">
    <location>
        <begin position="105"/>
        <end position="125"/>
    </location>
</feature>
<evidence type="ECO:0000256" key="1">
    <source>
        <dbReference type="SAM" id="Phobius"/>
    </source>
</evidence>
<dbReference type="EMBL" id="JACJUU010000004">
    <property type="protein sequence ID" value="MBC2769854.1"/>
    <property type="molecule type" value="Genomic_DNA"/>
</dbReference>
<dbReference type="Pfam" id="PF04892">
    <property type="entry name" value="VanZ"/>
    <property type="match status" value="1"/>
</dbReference>
<proteinExistence type="predicted"/>
<feature type="transmembrane region" description="Helical" evidence="1">
    <location>
        <begin position="72"/>
        <end position="93"/>
    </location>
</feature>
<evidence type="ECO:0000313" key="4">
    <source>
        <dbReference type="Proteomes" id="UP000545386"/>
    </source>
</evidence>
<comment type="caution">
    <text evidence="3">The sequence shown here is derived from an EMBL/GenBank/DDBJ whole genome shotgun (WGS) entry which is preliminary data.</text>
</comment>